<dbReference type="InterPro" id="IPR019758">
    <property type="entry name" value="Pept_S26A_signal_pept_1_CS"/>
</dbReference>
<feature type="active site" evidence="6">
    <location>
        <position position="143"/>
    </location>
</feature>
<dbReference type="AlphaFoldDB" id="A0A9X4C158"/>
<dbReference type="PANTHER" id="PTHR43390">
    <property type="entry name" value="SIGNAL PEPTIDASE I"/>
    <property type="match status" value="1"/>
</dbReference>
<keyword evidence="7" id="KW-1133">Transmembrane helix</keyword>
<dbReference type="RefSeq" id="WP_273877138.1">
    <property type="nucleotide sequence ID" value="NZ_JAMDHA010000015.1"/>
</dbReference>
<dbReference type="SUPFAM" id="SSF51306">
    <property type="entry name" value="LexA/Signal peptidase"/>
    <property type="match status" value="1"/>
</dbReference>
<evidence type="ECO:0000256" key="7">
    <source>
        <dbReference type="RuleBase" id="RU362042"/>
    </source>
</evidence>
<dbReference type="Proteomes" id="UP001148185">
    <property type="component" value="Unassembled WGS sequence"/>
</dbReference>
<protein>
    <recommendedName>
        <fullName evidence="4 7">Signal peptidase I</fullName>
        <ecNumber evidence="3 7">3.4.21.89</ecNumber>
    </recommendedName>
</protein>
<keyword evidence="10" id="KW-1185">Reference proteome</keyword>
<dbReference type="InterPro" id="IPR000223">
    <property type="entry name" value="Pept_S26A_signal_pept_1"/>
</dbReference>
<reference evidence="9 10" key="1">
    <citation type="submission" date="2022-05" db="EMBL/GenBank/DDBJ databases">
        <title>Novel Pseudomonas spp. Isolated from a Rainbow Trout Aquaculture Facility.</title>
        <authorList>
            <person name="Testerman T."/>
            <person name="Graf J."/>
        </authorList>
    </citation>
    <scope>NUCLEOTIDE SEQUENCE [LARGE SCALE GENOMIC DNA]</scope>
    <source>
        <strain evidence="9 10">ID1042</strain>
    </source>
</reference>
<feature type="non-terminal residue" evidence="9">
    <location>
        <position position="1"/>
    </location>
</feature>
<dbReference type="EC" id="3.4.21.89" evidence="3 7"/>
<comment type="catalytic activity">
    <reaction evidence="1 7">
        <text>Cleavage of hydrophobic, N-terminal signal or leader sequences from secreted and periplasmic proteins.</text>
        <dbReference type="EC" id="3.4.21.89"/>
    </reaction>
</comment>
<dbReference type="PANTHER" id="PTHR43390:SF1">
    <property type="entry name" value="CHLOROPLAST PROCESSING PEPTIDASE"/>
    <property type="match status" value="1"/>
</dbReference>
<evidence type="ECO:0000313" key="10">
    <source>
        <dbReference type="Proteomes" id="UP001148185"/>
    </source>
</evidence>
<keyword evidence="5 7" id="KW-0378">Hydrolase</keyword>
<feature type="transmembrane region" description="Helical" evidence="7">
    <location>
        <begin position="56"/>
        <end position="73"/>
    </location>
</feature>
<dbReference type="CDD" id="cd06530">
    <property type="entry name" value="S26_SPase_I"/>
    <property type="match status" value="1"/>
</dbReference>
<dbReference type="GO" id="GO:0009003">
    <property type="term" value="F:signal peptidase activity"/>
    <property type="evidence" value="ECO:0007669"/>
    <property type="project" value="UniProtKB-EC"/>
</dbReference>
<organism evidence="9 10">
    <name type="scientific">Pseudomonas shahriarae</name>
    <dbReference type="NCBI Taxonomy" id="2745512"/>
    <lineage>
        <taxon>Bacteria</taxon>
        <taxon>Pseudomonadati</taxon>
        <taxon>Pseudomonadota</taxon>
        <taxon>Gammaproteobacteria</taxon>
        <taxon>Pseudomonadales</taxon>
        <taxon>Pseudomonadaceae</taxon>
        <taxon>Pseudomonas</taxon>
    </lineage>
</organism>
<feature type="transmembrane region" description="Helical" evidence="7">
    <location>
        <begin position="79"/>
        <end position="96"/>
    </location>
</feature>
<keyword evidence="7" id="KW-0472">Membrane</keyword>
<keyword evidence="7" id="KW-0812">Transmembrane</keyword>
<evidence type="ECO:0000256" key="1">
    <source>
        <dbReference type="ARBA" id="ARBA00000677"/>
    </source>
</evidence>
<proteinExistence type="inferred from homology"/>
<dbReference type="InterPro" id="IPR036286">
    <property type="entry name" value="LexA/Signal_pep-like_sf"/>
</dbReference>
<sequence>LFYEFRASNFSGVNGSSYSRTAYRENPVSLFLSGLGLTAIAPVLCRKSCMARGPQWVYTLGCMAAVLGPYFLLCTFVDMHTILLLCITVGAPFWVVERVRAARDKIRFTQGVIAFAVELVPIAVLLFVVRSFVAEGYVVPSSSMRPNLAVGNLVLVDKITYGLRYPLSNKLFLEVSSPQRADVLVFRFPLDRSKPYIKRVIGIPGDLIEYREGELYVNSVRILEEDVERYEYVDETSGAPKLVMSATEELAGNRFKILRDTHARELGRGTDFPNIPGCERNEVGLKCLVPNDSFFVLGDNRGNSLDSRYWGFVSGRDIIGRALYSVSLNKMNFKFVRISN</sequence>
<keyword evidence="7" id="KW-0645">Protease</keyword>
<dbReference type="InterPro" id="IPR019533">
    <property type="entry name" value="Peptidase_S26"/>
</dbReference>
<evidence type="ECO:0000313" key="9">
    <source>
        <dbReference type="EMBL" id="MDD1008397.1"/>
    </source>
</evidence>
<comment type="subcellular location">
    <subcellularLocation>
        <location evidence="7">Membrane</location>
        <topology evidence="7">Multi-pass membrane protein</topology>
    </subcellularLocation>
</comment>
<dbReference type="PROSITE" id="PS00761">
    <property type="entry name" value="SPASE_I_3"/>
    <property type="match status" value="1"/>
</dbReference>
<gene>
    <name evidence="9" type="primary">lepB</name>
    <name evidence="9" type="ORF">M5G27_13070</name>
</gene>
<dbReference type="PRINTS" id="PR00727">
    <property type="entry name" value="LEADERPTASE"/>
</dbReference>
<evidence type="ECO:0000256" key="5">
    <source>
        <dbReference type="ARBA" id="ARBA00022801"/>
    </source>
</evidence>
<dbReference type="EMBL" id="JAMDHA010000015">
    <property type="protein sequence ID" value="MDD1008397.1"/>
    <property type="molecule type" value="Genomic_DNA"/>
</dbReference>
<feature type="transmembrane region" description="Helical" evidence="7">
    <location>
        <begin position="27"/>
        <end position="44"/>
    </location>
</feature>
<dbReference type="NCBIfam" id="TIGR02227">
    <property type="entry name" value="sigpep_I_bact"/>
    <property type="match status" value="1"/>
</dbReference>
<name>A0A9X4C158_9PSED</name>
<feature type="transmembrane region" description="Helical" evidence="7">
    <location>
        <begin position="108"/>
        <end position="133"/>
    </location>
</feature>
<comment type="similarity">
    <text evidence="2 7">Belongs to the peptidase S26 family.</text>
</comment>
<evidence type="ECO:0000256" key="6">
    <source>
        <dbReference type="PIRSR" id="PIRSR600223-1"/>
    </source>
</evidence>
<comment type="caution">
    <text evidence="9">The sequence shown here is derived from an EMBL/GenBank/DDBJ whole genome shotgun (WGS) entry which is preliminary data.</text>
</comment>
<feature type="active site" evidence="6">
    <location>
        <position position="198"/>
    </location>
</feature>
<feature type="domain" description="Peptidase S26" evidence="8">
    <location>
        <begin position="115"/>
        <end position="323"/>
    </location>
</feature>
<dbReference type="Pfam" id="PF10502">
    <property type="entry name" value="Peptidase_S26"/>
    <property type="match status" value="1"/>
</dbReference>
<evidence type="ECO:0000256" key="2">
    <source>
        <dbReference type="ARBA" id="ARBA00009370"/>
    </source>
</evidence>
<dbReference type="GO" id="GO:0004252">
    <property type="term" value="F:serine-type endopeptidase activity"/>
    <property type="evidence" value="ECO:0007669"/>
    <property type="project" value="InterPro"/>
</dbReference>
<dbReference type="InterPro" id="IPR019757">
    <property type="entry name" value="Pept_S26A_signal_pept_1_Lys-AS"/>
</dbReference>
<accession>A0A9X4C158</accession>
<dbReference type="GO" id="GO:0016020">
    <property type="term" value="C:membrane"/>
    <property type="evidence" value="ECO:0007669"/>
    <property type="project" value="UniProtKB-SubCell"/>
</dbReference>
<dbReference type="PROSITE" id="PS00760">
    <property type="entry name" value="SPASE_I_2"/>
    <property type="match status" value="1"/>
</dbReference>
<evidence type="ECO:0000256" key="3">
    <source>
        <dbReference type="ARBA" id="ARBA00013208"/>
    </source>
</evidence>
<evidence type="ECO:0000259" key="8">
    <source>
        <dbReference type="Pfam" id="PF10502"/>
    </source>
</evidence>
<dbReference type="Gene3D" id="2.10.109.10">
    <property type="entry name" value="Umud Fragment, subunit A"/>
    <property type="match status" value="1"/>
</dbReference>
<dbReference type="GO" id="GO:0006465">
    <property type="term" value="P:signal peptide processing"/>
    <property type="evidence" value="ECO:0007669"/>
    <property type="project" value="InterPro"/>
</dbReference>
<evidence type="ECO:0000256" key="4">
    <source>
        <dbReference type="ARBA" id="ARBA00019232"/>
    </source>
</evidence>